<dbReference type="InterPro" id="IPR034164">
    <property type="entry name" value="Pepsin-like_dom"/>
</dbReference>
<feature type="chain" id="PRO_5029518768" description="Peptidase A1 domain-containing protein" evidence="5">
    <location>
        <begin position="21"/>
        <end position="352"/>
    </location>
</feature>
<protein>
    <recommendedName>
        <fullName evidence="6">Peptidase A1 domain-containing protein</fullName>
    </recommendedName>
</protein>
<dbReference type="EMBL" id="JABANP010000094">
    <property type="protein sequence ID" value="KAF4690682.1"/>
    <property type="molecule type" value="Genomic_DNA"/>
</dbReference>
<proteinExistence type="inferred from homology"/>
<dbReference type="PANTHER" id="PTHR47966:SF51">
    <property type="entry name" value="BETA-SITE APP-CLEAVING ENZYME, ISOFORM A-RELATED"/>
    <property type="match status" value="1"/>
</dbReference>
<feature type="signal peptide" evidence="5">
    <location>
        <begin position="1"/>
        <end position="20"/>
    </location>
</feature>
<dbReference type="Gene3D" id="2.40.70.10">
    <property type="entry name" value="Acid Proteases"/>
    <property type="match status" value="1"/>
</dbReference>
<evidence type="ECO:0000256" key="2">
    <source>
        <dbReference type="ARBA" id="ARBA00022670"/>
    </source>
</evidence>
<comment type="caution">
    <text evidence="7">The sequence shown here is derived from an EMBL/GenBank/DDBJ whole genome shotgun (WGS) entry which is preliminary data.</text>
</comment>
<reference evidence="7 8" key="1">
    <citation type="submission" date="2020-04" db="EMBL/GenBank/DDBJ databases">
        <title>Perkinsus olseni comparative genomics.</title>
        <authorList>
            <person name="Bogema D.R."/>
        </authorList>
    </citation>
    <scope>NUCLEOTIDE SEQUENCE [LARGE SCALE GENOMIC DNA]</scope>
    <source>
        <strain evidence="7">00978-12</strain>
    </source>
</reference>
<dbReference type="PRINTS" id="PR00792">
    <property type="entry name" value="PEPSIN"/>
</dbReference>
<dbReference type="OrthoDB" id="771136at2759"/>
<feature type="domain" description="Peptidase A1" evidence="6">
    <location>
        <begin position="43"/>
        <end position="348"/>
    </location>
</feature>
<dbReference type="PANTHER" id="PTHR47966">
    <property type="entry name" value="BETA-SITE APP-CLEAVING ENZYME, ISOFORM A-RELATED"/>
    <property type="match status" value="1"/>
</dbReference>
<keyword evidence="5" id="KW-0732">Signal</keyword>
<dbReference type="Proteomes" id="UP000541610">
    <property type="component" value="Unassembled WGS sequence"/>
</dbReference>
<evidence type="ECO:0000256" key="1">
    <source>
        <dbReference type="ARBA" id="ARBA00007447"/>
    </source>
</evidence>
<sequence length="352" mass="38730">MLTATPAVLGFIGLLVGSNGEKLVRMAISPQRITPCDPTSVQLVAHLKVDDHEVFPLVDTQSPNTFFIWEKWLEDEFPGRCAELLFKCYECNPGPCTGGPLTDVETLDKVEVGIFKHSGRVYFKPGGDVFADGIEFGLVAEAEGPPYASLVQQLIQQPEPQRLIESEAFSVYLTAGENPSGELILGGKDQGKYIGPLQNVLVVNQGNQVSFVASFGIGDVTKNRVFVGEPGLFDTGSNVLVMPWDIAGHALHWLETAGQASVTIREDRGFFEISCQDAKYLPSITYFMEAWNGEEVPLEIPSTSYVYKKTEAICILAITFRDRWILGLPALIGHYFLYDWQNGQIGFAKVSV</sequence>
<dbReference type="GO" id="GO:0004190">
    <property type="term" value="F:aspartic-type endopeptidase activity"/>
    <property type="evidence" value="ECO:0007669"/>
    <property type="project" value="UniProtKB-KW"/>
</dbReference>
<comment type="similarity">
    <text evidence="1">Belongs to the peptidase A1 family.</text>
</comment>
<dbReference type="InterPro" id="IPR001461">
    <property type="entry name" value="Aspartic_peptidase_A1"/>
</dbReference>
<dbReference type="PROSITE" id="PS51767">
    <property type="entry name" value="PEPTIDASE_A1"/>
    <property type="match status" value="1"/>
</dbReference>
<evidence type="ECO:0000313" key="7">
    <source>
        <dbReference type="EMBL" id="KAF4690682.1"/>
    </source>
</evidence>
<keyword evidence="4" id="KW-0378">Hydrolase</keyword>
<evidence type="ECO:0000256" key="5">
    <source>
        <dbReference type="SAM" id="SignalP"/>
    </source>
</evidence>
<organism evidence="7 8">
    <name type="scientific">Perkinsus olseni</name>
    <name type="common">Perkinsus atlanticus</name>
    <dbReference type="NCBI Taxonomy" id="32597"/>
    <lineage>
        <taxon>Eukaryota</taxon>
        <taxon>Sar</taxon>
        <taxon>Alveolata</taxon>
        <taxon>Perkinsozoa</taxon>
        <taxon>Perkinsea</taxon>
        <taxon>Perkinsida</taxon>
        <taxon>Perkinsidae</taxon>
        <taxon>Perkinsus</taxon>
    </lineage>
</organism>
<dbReference type="CDD" id="cd05471">
    <property type="entry name" value="pepsin_like"/>
    <property type="match status" value="1"/>
</dbReference>
<dbReference type="InterPro" id="IPR021109">
    <property type="entry name" value="Peptidase_aspartic_dom_sf"/>
</dbReference>
<dbReference type="GO" id="GO:0006508">
    <property type="term" value="P:proteolysis"/>
    <property type="evidence" value="ECO:0007669"/>
    <property type="project" value="UniProtKB-KW"/>
</dbReference>
<dbReference type="Pfam" id="PF00026">
    <property type="entry name" value="Asp"/>
    <property type="match status" value="1"/>
</dbReference>
<evidence type="ECO:0000256" key="3">
    <source>
        <dbReference type="ARBA" id="ARBA00022750"/>
    </source>
</evidence>
<evidence type="ECO:0000259" key="6">
    <source>
        <dbReference type="PROSITE" id="PS51767"/>
    </source>
</evidence>
<keyword evidence="3" id="KW-0064">Aspartyl protease</keyword>
<evidence type="ECO:0000313" key="8">
    <source>
        <dbReference type="Proteomes" id="UP000541610"/>
    </source>
</evidence>
<name>A0A7J6P3L7_PEROL</name>
<evidence type="ECO:0000256" key="4">
    <source>
        <dbReference type="ARBA" id="ARBA00022801"/>
    </source>
</evidence>
<dbReference type="SUPFAM" id="SSF50630">
    <property type="entry name" value="Acid proteases"/>
    <property type="match status" value="1"/>
</dbReference>
<gene>
    <name evidence="7" type="ORF">FOZ60_017049</name>
</gene>
<dbReference type="InterPro" id="IPR033121">
    <property type="entry name" value="PEPTIDASE_A1"/>
</dbReference>
<keyword evidence="2" id="KW-0645">Protease</keyword>
<accession>A0A7J6P3L7</accession>
<dbReference type="AlphaFoldDB" id="A0A7J6P3L7"/>